<dbReference type="InterPro" id="IPR016152">
    <property type="entry name" value="PTrfase/Anion_transptr"/>
</dbReference>
<dbReference type="GO" id="GO:0009401">
    <property type="term" value="P:phosphoenolpyruvate-dependent sugar phosphotransferase system"/>
    <property type="evidence" value="ECO:0007669"/>
    <property type="project" value="UniProtKB-KW"/>
</dbReference>
<dbReference type="Pfam" id="PF00359">
    <property type="entry name" value="PTS_EIIA_2"/>
    <property type="match status" value="1"/>
</dbReference>
<organism evidence="8 9">
    <name type="scientific">Snodgrassella alvi</name>
    <dbReference type="NCBI Taxonomy" id="1196083"/>
    <lineage>
        <taxon>Bacteria</taxon>
        <taxon>Pseudomonadati</taxon>
        <taxon>Pseudomonadota</taxon>
        <taxon>Betaproteobacteria</taxon>
        <taxon>Neisseriales</taxon>
        <taxon>Neisseriaceae</taxon>
        <taxon>Snodgrassella</taxon>
    </lineage>
</organism>
<gene>
    <name evidence="8" type="ORF">BGI32_07255</name>
</gene>
<evidence type="ECO:0000259" key="7">
    <source>
        <dbReference type="PROSITE" id="PS51094"/>
    </source>
</evidence>
<dbReference type="EMBL" id="MDVB01000084">
    <property type="protein sequence ID" value="PIT14521.1"/>
    <property type="molecule type" value="Genomic_DNA"/>
</dbReference>
<evidence type="ECO:0000256" key="1">
    <source>
        <dbReference type="ARBA" id="ARBA00022448"/>
    </source>
</evidence>
<dbReference type="PROSITE" id="PS51094">
    <property type="entry name" value="PTS_EIIA_TYPE_2"/>
    <property type="match status" value="1"/>
</dbReference>
<dbReference type="PANTHER" id="PTHR30181:SF3">
    <property type="entry name" value="MULTIPHOSPHORYL TRANSFER PROTEIN"/>
    <property type="match status" value="1"/>
</dbReference>
<dbReference type="Gene3D" id="3.40.930.10">
    <property type="entry name" value="Mannitol-specific EII, Chain A"/>
    <property type="match status" value="1"/>
</dbReference>
<dbReference type="PANTHER" id="PTHR30181">
    <property type="entry name" value="MANNITOL PERMEASE IIC COMPONENT"/>
    <property type="match status" value="1"/>
</dbReference>
<evidence type="ECO:0000256" key="2">
    <source>
        <dbReference type="ARBA" id="ARBA00022553"/>
    </source>
</evidence>
<dbReference type="GO" id="GO:0016301">
    <property type="term" value="F:kinase activity"/>
    <property type="evidence" value="ECO:0007669"/>
    <property type="project" value="UniProtKB-KW"/>
</dbReference>
<evidence type="ECO:0000256" key="5">
    <source>
        <dbReference type="ARBA" id="ARBA00022683"/>
    </source>
</evidence>
<dbReference type="GO" id="GO:0090563">
    <property type="term" value="F:protein-phosphocysteine-sugar phosphotransferase activity"/>
    <property type="evidence" value="ECO:0007669"/>
    <property type="project" value="TreeGrafter"/>
</dbReference>
<feature type="domain" description="PTS EIIA type-2" evidence="7">
    <location>
        <begin position="2"/>
        <end position="142"/>
    </location>
</feature>
<evidence type="ECO:0000256" key="4">
    <source>
        <dbReference type="ARBA" id="ARBA00022679"/>
    </source>
</evidence>
<dbReference type="Proteomes" id="UP000231293">
    <property type="component" value="Unassembled WGS sequence"/>
</dbReference>
<keyword evidence="1" id="KW-0813">Transport</keyword>
<name>A0A2N9WT61_9NEIS</name>
<evidence type="ECO:0000256" key="3">
    <source>
        <dbReference type="ARBA" id="ARBA00022597"/>
    </source>
</evidence>
<evidence type="ECO:0000256" key="6">
    <source>
        <dbReference type="ARBA" id="ARBA00022777"/>
    </source>
</evidence>
<keyword evidence="4" id="KW-0808">Transferase</keyword>
<keyword evidence="5" id="KW-0598">Phosphotransferase system</keyword>
<dbReference type="InterPro" id="IPR002178">
    <property type="entry name" value="PTS_EIIA_type-2_dom"/>
</dbReference>
<dbReference type="GO" id="GO:0005886">
    <property type="term" value="C:plasma membrane"/>
    <property type="evidence" value="ECO:0007669"/>
    <property type="project" value="TreeGrafter"/>
</dbReference>
<proteinExistence type="predicted"/>
<dbReference type="RefSeq" id="WP_100091059.1">
    <property type="nucleotide sequence ID" value="NZ_MDVB01000084.1"/>
</dbReference>
<reference evidence="8 9" key="1">
    <citation type="journal article" date="2017" name="MBio">
        <title>Type VI secretion-mediated competition in the bee gut microbiome.</title>
        <authorList>
            <person name="Steele M.I."/>
            <person name="Kwong W.K."/>
            <person name="Powell J.E."/>
            <person name="Whiteley M."/>
            <person name="Moran N.A."/>
        </authorList>
    </citation>
    <scope>NUCLEOTIDE SEQUENCE [LARGE SCALE GENOMIC DNA]</scope>
    <source>
        <strain evidence="8 9">App2-2</strain>
    </source>
</reference>
<sequence length="162" mass="17983">MFKLTKKDIHLNQSATGKIQAIKSIAQALVDADLVEDGYSEEIQQCEQQAASYLDNGIAIISTTVFRHLIKKAGVQIFHFPQGIVWGENGKLAYIVISIAANSDEQLTFLDKLTRNISKDGIEEKIKNIKTVEDVINILTGKNDKVTLLEHTIDALLDSIIF</sequence>
<dbReference type="SUPFAM" id="SSF55804">
    <property type="entry name" value="Phoshotransferase/anion transport protein"/>
    <property type="match status" value="1"/>
</dbReference>
<dbReference type="AlphaFoldDB" id="A0A2N9WT61"/>
<keyword evidence="3" id="KW-0762">Sugar transport</keyword>
<keyword evidence="6" id="KW-0418">Kinase</keyword>
<protein>
    <recommendedName>
        <fullName evidence="7">PTS EIIA type-2 domain-containing protein</fullName>
    </recommendedName>
</protein>
<accession>A0A2N9WT61</accession>
<evidence type="ECO:0000313" key="9">
    <source>
        <dbReference type="Proteomes" id="UP000231293"/>
    </source>
</evidence>
<comment type="caution">
    <text evidence="8">The sequence shown here is derived from an EMBL/GenBank/DDBJ whole genome shotgun (WGS) entry which is preliminary data.</text>
</comment>
<evidence type="ECO:0000313" key="8">
    <source>
        <dbReference type="EMBL" id="PIT14521.1"/>
    </source>
</evidence>
<dbReference type="InterPro" id="IPR050893">
    <property type="entry name" value="Sugar_PTS"/>
</dbReference>
<keyword evidence="2" id="KW-0597">Phosphoprotein</keyword>